<dbReference type="AlphaFoldDB" id="A0A6A1UMU7"/>
<proteinExistence type="predicted"/>
<name>A0A6A1UMU7_9ROSI</name>
<evidence type="ECO:0000259" key="1">
    <source>
        <dbReference type="PROSITE" id="PS50181"/>
    </source>
</evidence>
<comment type="caution">
    <text evidence="2">The sequence shown here is derived from an EMBL/GenBank/DDBJ whole genome shotgun (WGS) entry which is preliminary data.</text>
</comment>
<dbReference type="InterPro" id="IPR036047">
    <property type="entry name" value="F-box-like_dom_sf"/>
</dbReference>
<dbReference type="Pfam" id="PF08268">
    <property type="entry name" value="FBA_3"/>
    <property type="match status" value="1"/>
</dbReference>
<dbReference type="NCBIfam" id="TIGR01640">
    <property type="entry name" value="F_box_assoc_1"/>
    <property type="match status" value="1"/>
</dbReference>
<dbReference type="SUPFAM" id="SSF50965">
    <property type="entry name" value="Galactose oxidase, central domain"/>
    <property type="match status" value="1"/>
</dbReference>
<evidence type="ECO:0000313" key="3">
    <source>
        <dbReference type="Proteomes" id="UP000516437"/>
    </source>
</evidence>
<dbReference type="InterPro" id="IPR001810">
    <property type="entry name" value="F-box_dom"/>
</dbReference>
<dbReference type="Proteomes" id="UP000516437">
    <property type="component" value="Unassembled WGS sequence"/>
</dbReference>
<dbReference type="EMBL" id="RXIC02000063">
    <property type="protein sequence ID" value="KAB1201526.1"/>
    <property type="molecule type" value="Genomic_DNA"/>
</dbReference>
<dbReference type="OrthoDB" id="591557at2759"/>
<dbReference type="PANTHER" id="PTHR31672:SF13">
    <property type="entry name" value="F-BOX PROTEIN CPR30-LIKE"/>
    <property type="match status" value="1"/>
</dbReference>
<sequence>MLGQERLKKGTWMNNLPEDIIVEILLQLPVKPLLRFRCVSKRWFSLISDPHFAKSHFKRASERTQRLLLSTSLRLGSLEVDKPFGNGSAVKKLNFPFKQRGRRVKILGSCNGLVCVSLYGHKDFYIWNPSTGDCRKLPDPAIAVHRKNIYIHGFGYDSSTDDYKLLVGSYPLPRPSREAEGKLFSLKSNSWKTVANLFNPEEYCESAGIFSNGALHWQAELIDPRIIAFDLAEEKFREVPMPDEYDDELNEELYFHTLKNLGGRLCFTCYRRTRVELLAMMEYGVLESWAIQFRVVRFDSGYDLTPLCFSKNNELLAMNSCGRELIRSTPQGEMGERFVVCSEPNGCHAAVYVESLLSPNRYHGDEGQHHHSFER</sequence>
<dbReference type="PROSITE" id="PS50181">
    <property type="entry name" value="FBOX"/>
    <property type="match status" value="1"/>
</dbReference>
<accession>A0A6A1UMU7</accession>
<dbReference type="InterPro" id="IPR013187">
    <property type="entry name" value="F-box-assoc_dom_typ3"/>
</dbReference>
<dbReference type="SUPFAM" id="SSF81383">
    <property type="entry name" value="F-box domain"/>
    <property type="match status" value="1"/>
</dbReference>
<dbReference type="PANTHER" id="PTHR31672">
    <property type="entry name" value="BNACNNG10540D PROTEIN"/>
    <property type="match status" value="1"/>
</dbReference>
<dbReference type="InterPro" id="IPR011043">
    <property type="entry name" value="Gal_Oxase/kelch_b-propeller"/>
</dbReference>
<dbReference type="SMART" id="SM00256">
    <property type="entry name" value="FBOX"/>
    <property type="match status" value="1"/>
</dbReference>
<dbReference type="Pfam" id="PF00646">
    <property type="entry name" value="F-box"/>
    <property type="match status" value="1"/>
</dbReference>
<dbReference type="InterPro" id="IPR050796">
    <property type="entry name" value="SCF_F-box_component"/>
</dbReference>
<dbReference type="InterPro" id="IPR017451">
    <property type="entry name" value="F-box-assoc_interact_dom"/>
</dbReference>
<gene>
    <name evidence="2" type="ORF">CJ030_MR0G003213</name>
</gene>
<organism evidence="2 3">
    <name type="scientific">Morella rubra</name>
    <name type="common">Chinese bayberry</name>
    <dbReference type="NCBI Taxonomy" id="262757"/>
    <lineage>
        <taxon>Eukaryota</taxon>
        <taxon>Viridiplantae</taxon>
        <taxon>Streptophyta</taxon>
        <taxon>Embryophyta</taxon>
        <taxon>Tracheophyta</taxon>
        <taxon>Spermatophyta</taxon>
        <taxon>Magnoliopsida</taxon>
        <taxon>eudicotyledons</taxon>
        <taxon>Gunneridae</taxon>
        <taxon>Pentapetalae</taxon>
        <taxon>rosids</taxon>
        <taxon>fabids</taxon>
        <taxon>Fagales</taxon>
        <taxon>Myricaceae</taxon>
        <taxon>Morella</taxon>
    </lineage>
</organism>
<evidence type="ECO:0000313" key="2">
    <source>
        <dbReference type="EMBL" id="KAB1201526.1"/>
    </source>
</evidence>
<dbReference type="Gene3D" id="1.20.1280.50">
    <property type="match status" value="1"/>
</dbReference>
<reference evidence="2 3" key="1">
    <citation type="journal article" date="2019" name="Plant Biotechnol. J.">
        <title>The red bayberry genome and genetic basis of sex determination.</title>
        <authorList>
            <person name="Jia H.M."/>
            <person name="Jia H.J."/>
            <person name="Cai Q.L."/>
            <person name="Wang Y."/>
            <person name="Zhao H.B."/>
            <person name="Yang W.F."/>
            <person name="Wang G.Y."/>
            <person name="Li Y.H."/>
            <person name="Zhan D.L."/>
            <person name="Shen Y.T."/>
            <person name="Niu Q.F."/>
            <person name="Chang L."/>
            <person name="Qiu J."/>
            <person name="Zhao L."/>
            <person name="Xie H.B."/>
            <person name="Fu W.Y."/>
            <person name="Jin J."/>
            <person name="Li X.W."/>
            <person name="Jiao Y."/>
            <person name="Zhou C.C."/>
            <person name="Tu T."/>
            <person name="Chai C.Y."/>
            <person name="Gao J.L."/>
            <person name="Fan L.J."/>
            <person name="van de Weg E."/>
            <person name="Wang J.Y."/>
            <person name="Gao Z.S."/>
        </authorList>
    </citation>
    <scope>NUCLEOTIDE SEQUENCE [LARGE SCALE GENOMIC DNA]</scope>
    <source>
        <tissue evidence="2">Leaves</tissue>
    </source>
</reference>
<dbReference type="CDD" id="cd22157">
    <property type="entry name" value="F-box_AtFBW1-like"/>
    <property type="match status" value="1"/>
</dbReference>
<protein>
    <recommendedName>
        <fullName evidence="1">F-box domain-containing protein</fullName>
    </recommendedName>
</protein>
<keyword evidence="3" id="KW-1185">Reference proteome</keyword>
<feature type="domain" description="F-box" evidence="1">
    <location>
        <begin position="10"/>
        <end position="60"/>
    </location>
</feature>